<dbReference type="GO" id="GO:0008234">
    <property type="term" value="F:cysteine-type peptidase activity"/>
    <property type="evidence" value="ECO:0007669"/>
    <property type="project" value="InterPro"/>
</dbReference>
<comment type="caution">
    <text evidence="4">The sequence shown here is derived from an EMBL/GenBank/DDBJ whole genome shotgun (WGS) entry which is preliminary data.</text>
</comment>
<dbReference type="EMBL" id="CAJJDN010000036">
    <property type="protein sequence ID" value="CAD8077623.1"/>
    <property type="molecule type" value="Genomic_DNA"/>
</dbReference>
<evidence type="ECO:0000259" key="3">
    <source>
        <dbReference type="PROSITE" id="PS50600"/>
    </source>
</evidence>
<protein>
    <recommendedName>
        <fullName evidence="3">Ubiquitin-like protease family profile domain-containing protein</fullName>
    </recommendedName>
</protein>
<organism evidence="4 5">
    <name type="scientific">Paramecium sonneborni</name>
    <dbReference type="NCBI Taxonomy" id="65129"/>
    <lineage>
        <taxon>Eukaryota</taxon>
        <taxon>Sar</taxon>
        <taxon>Alveolata</taxon>
        <taxon>Ciliophora</taxon>
        <taxon>Intramacronucleata</taxon>
        <taxon>Oligohymenophorea</taxon>
        <taxon>Peniculida</taxon>
        <taxon>Parameciidae</taxon>
        <taxon>Paramecium</taxon>
    </lineage>
</organism>
<keyword evidence="5" id="KW-1185">Reference proteome</keyword>
<dbReference type="GO" id="GO:0006508">
    <property type="term" value="P:proteolysis"/>
    <property type="evidence" value="ECO:0007669"/>
    <property type="project" value="UniProtKB-KW"/>
</dbReference>
<dbReference type="InterPro" id="IPR003653">
    <property type="entry name" value="Peptidase_C48_C"/>
</dbReference>
<dbReference type="Proteomes" id="UP000692954">
    <property type="component" value="Unassembled WGS sequence"/>
</dbReference>
<dbReference type="OrthoDB" id="1939479at2759"/>
<sequence>MLSELFPFYKDKKDNSYMLFGKQNNKEHADMFRTFKQQQRAEFRKIIQHFLNKLEFKQDAELIIKKNLSSFYIWKNQNKDLEVYFIDEALTSEIKYKNQISKETFKQFYQILLSLSNLNIQDDQQQIETLEQFNKEIDQLYFNIAQIIEKEQKKGNTDQQFKSLKIRTNNTFLQRPSGDIIKLSKISNEIYNYNHVNIYISTRKPFYNPVQEDFNQTAFKYIGQIEQQTFLPNGQGILICDGAFEFKGQFIDGLATGKGFLDFKIQKQKFEGNFQNGLKHGESITTNPNQTITTGYYQNNMKQGPFITKKQNGSQLQEIYYMNDQVVKKNEYKLDLNINSTRYLANHKDISINNYFFSGLTEDKWINQLLVDYYLRILSDYYKNVLKEQIYLFNTSQSQDIFTSQISQIDPKDLKISLKYQQIINQYQKYRKIIFILNADQVHFLVVVYQNETLYMLNSYATKNDQQILSAVASIFPNKLNLQCLEVEQQKNTHDCSLYSIYNVMLQYKYHNKDVHKIDYKVPFKYIKRLRFHLKNVICNDYAHIILHQE</sequence>
<gene>
    <name evidence="4" type="ORF">PSON_ATCC_30995.1.T0360222</name>
</gene>
<keyword evidence="1" id="KW-0645">Protease</keyword>
<evidence type="ECO:0000313" key="5">
    <source>
        <dbReference type="Proteomes" id="UP000692954"/>
    </source>
</evidence>
<accession>A0A8S1MJ75</accession>
<proteinExistence type="predicted"/>
<reference evidence="4" key="1">
    <citation type="submission" date="2021-01" db="EMBL/GenBank/DDBJ databases">
        <authorList>
            <consortium name="Genoscope - CEA"/>
            <person name="William W."/>
        </authorList>
    </citation>
    <scope>NUCLEOTIDE SEQUENCE</scope>
</reference>
<name>A0A8S1MJ75_9CILI</name>
<feature type="domain" description="Ubiquitin-like protease family profile" evidence="3">
    <location>
        <begin position="350"/>
        <end position="507"/>
    </location>
</feature>
<keyword evidence="2" id="KW-0378">Hydrolase</keyword>
<evidence type="ECO:0000256" key="2">
    <source>
        <dbReference type="ARBA" id="ARBA00022801"/>
    </source>
</evidence>
<dbReference type="AlphaFoldDB" id="A0A8S1MJ75"/>
<dbReference type="PROSITE" id="PS50600">
    <property type="entry name" value="ULP_PROTEASE"/>
    <property type="match status" value="1"/>
</dbReference>
<evidence type="ECO:0000256" key="1">
    <source>
        <dbReference type="ARBA" id="ARBA00022670"/>
    </source>
</evidence>
<evidence type="ECO:0000313" key="4">
    <source>
        <dbReference type="EMBL" id="CAD8077623.1"/>
    </source>
</evidence>